<sequence>MNPLDTSLSARWARWGVLIAALVMGAVLLLTAWTNYTHARALSATLTRGQGEMLFESIRQALRESEGPPDEAELALLVEELGEQGLRYLAIAARPAVSSGTPLQAPARRRPANRLAANETVSLDDLGERIRMVFRIPEGLRRKHRRGGRHRGVRSSRSGRGEVGERRRWPLLPPVTIEFEPVAAAALRDQAARSLGINAAAALLLLAAAGLAFRWLRQQAAREEARRRERHLATLGEMSAVLAHEIRNPLASLKGHAQLLAEALPEDGRPKAKADRVVAEAIRLEQLTSDLLQFVRTGEIQPRPVEPALLARTAAAEQPAGRVEVDAAQAPASARLDPDRMHEVLANLLRNAIQASPADAAVHLRVAAAGADLIFEVRDHGDGIAAGEEERIFEPFHTKRVHGTGLGLAVARRVVELHGGSITASTHPEGGALLRVRVPR</sequence>
<dbReference type="OrthoDB" id="9805967at2"/>
<evidence type="ECO:0000313" key="11">
    <source>
        <dbReference type="Proteomes" id="UP000001880"/>
    </source>
</evidence>
<dbReference type="Gene3D" id="3.30.565.10">
    <property type="entry name" value="Histidine kinase-like ATPase, C-terminal domain"/>
    <property type="match status" value="1"/>
</dbReference>
<keyword evidence="4" id="KW-0808">Transferase</keyword>
<feature type="region of interest" description="Disordered" evidence="7">
    <location>
        <begin position="144"/>
        <end position="164"/>
    </location>
</feature>
<evidence type="ECO:0000256" key="1">
    <source>
        <dbReference type="ARBA" id="ARBA00000085"/>
    </source>
</evidence>
<keyword evidence="5 10" id="KW-0418">Kinase</keyword>
<organism evidence="10 11">
    <name type="scientific">Haliangium ochraceum (strain DSM 14365 / JCM 11303 / SMP-2)</name>
    <dbReference type="NCBI Taxonomy" id="502025"/>
    <lineage>
        <taxon>Bacteria</taxon>
        <taxon>Pseudomonadati</taxon>
        <taxon>Myxococcota</taxon>
        <taxon>Polyangia</taxon>
        <taxon>Haliangiales</taxon>
        <taxon>Kofleriaceae</taxon>
        <taxon>Haliangium</taxon>
    </lineage>
</organism>
<dbReference type="PANTHER" id="PTHR43711">
    <property type="entry name" value="TWO-COMPONENT HISTIDINE KINASE"/>
    <property type="match status" value="1"/>
</dbReference>
<protein>
    <recommendedName>
        <fullName evidence="2">histidine kinase</fullName>
        <ecNumber evidence="2">2.7.13.3</ecNumber>
    </recommendedName>
</protein>
<keyword evidence="8" id="KW-0812">Transmembrane</keyword>
<dbReference type="InterPro" id="IPR036097">
    <property type="entry name" value="HisK_dim/P_sf"/>
</dbReference>
<evidence type="ECO:0000256" key="3">
    <source>
        <dbReference type="ARBA" id="ARBA00022553"/>
    </source>
</evidence>
<dbReference type="SMART" id="SM00387">
    <property type="entry name" value="HATPase_c"/>
    <property type="match status" value="1"/>
</dbReference>
<comment type="catalytic activity">
    <reaction evidence="1">
        <text>ATP + protein L-histidine = ADP + protein N-phospho-L-histidine.</text>
        <dbReference type="EC" id="2.7.13.3"/>
    </reaction>
</comment>
<keyword evidence="6" id="KW-0902">Two-component regulatory system</keyword>
<dbReference type="Gene3D" id="1.10.287.130">
    <property type="match status" value="1"/>
</dbReference>
<dbReference type="InterPro" id="IPR036890">
    <property type="entry name" value="HATPase_C_sf"/>
</dbReference>
<dbReference type="CDD" id="cd00082">
    <property type="entry name" value="HisKA"/>
    <property type="match status" value="1"/>
</dbReference>
<dbReference type="eggNOG" id="COG0642">
    <property type="taxonomic scope" value="Bacteria"/>
</dbReference>
<evidence type="ECO:0000313" key="10">
    <source>
        <dbReference type="EMBL" id="ACY15725.1"/>
    </source>
</evidence>
<evidence type="ECO:0000256" key="2">
    <source>
        <dbReference type="ARBA" id="ARBA00012438"/>
    </source>
</evidence>
<dbReference type="AlphaFoldDB" id="D0LTN1"/>
<keyword evidence="3" id="KW-0597">Phosphoprotein</keyword>
<evidence type="ECO:0000256" key="4">
    <source>
        <dbReference type="ARBA" id="ARBA00022679"/>
    </source>
</evidence>
<reference evidence="10 11" key="1">
    <citation type="journal article" date="2010" name="Stand. Genomic Sci.">
        <title>Complete genome sequence of Haliangium ochraceum type strain (SMP-2).</title>
        <authorList>
            <consortium name="US DOE Joint Genome Institute (JGI-PGF)"/>
            <person name="Ivanova N."/>
            <person name="Daum C."/>
            <person name="Lang E."/>
            <person name="Abt B."/>
            <person name="Kopitz M."/>
            <person name="Saunders E."/>
            <person name="Lapidus A."/>
            <person name="Lucas S."/>
            <person name="Glavina Del Rio T."/>
            <person name="Nolan M."/>
            <person name="Tice H."/>
            <person name="Copeland A."/>
            <person name="Cheng J.F."/>
            <person name="Chen F."/>
            <person name="Bruce D."/>
            <person name="Goodwin L."/>
            <person name="Pitluck S."/>
            <person name="Mavromatis K."/>
            <person name="Pati A."/>
            <person name="Mikhailova N."/>
            <person name="Chen A."/>
            <person name="Palaniappan K."/>
            <person name="Land M."/>
            <person name="Hauser L."/>
            <person name="Chang Y.J."/>
            <person name="Jeffries C.D."/>
            <person name="Detter J.C."/>
            <person name="Brettin T."/>
            <person name="Rohde M."/>
            <person name="Goker M."/>
            <person name="Bristow J."/>
            <person name="Markowitz V."/>
            <person name="Eisen J.A."/>
            <person name="Hugenholtz P."/>
            <person name="Kyrpides N.C."/>
            <person name="Klenk H.P."/>
        </authorList>
    </citation>
    <scope>NUCLEOTIDE SEQUENCE [LARGE SCALE GENOMIC DNA]</scope>
    <source>
        <strain evidence="11">DSM 14365 / CIP 107738 / JCM 11303 / AJ 13395 / SMP-2</strain>
    </source>
</reference>
<evidence type="ECO:0000256" key="6">
    <source>
        <dbReference type="ARBA" id="ARBA00023012"/>
    </source>
</evidence>
<keyword evidence="8" id="KW-0472">Membrane</keyword>
<feature type="domain" description="Histidine kinase" evidence="9">
    <location>
        <begin position="241"/>
        <end position="440"/>
    </location>
</feature>
<dbReference type="InterPro" id="IPR003594">
    <property type="entry name" value="HATPase_dom"/>
</dbReference>
<dbReference type="InterPro" id="IPR004358">
    <property type="entry name" value="Sig_transdc_His_kin-like_C"/>
</dbReference>
<dbReference type="SMART" id="SM00388">
    <property type="entry name" value="HisKA"/>
    <property type="match status" value="1"/>
</dbReference>
<dbReference type="RefSeq" id="WP_012828325.1">
    <property type="nucleotide sequence ID" value="NC_013440.1"/>
</dbReference>
<gene>
    <name evidence="10" type="ordered locus">Hoch_3223</name>
</gene>
<dbReference type="Proteomes" id="UP000001880">
    <property type="component" value="Chromosome"/>
</dbReference>
<dbReference type="Pfam" id="PF02518">
    <property type="entry name" value="HATPase_c"/>
    <property type="match status" value="1"/>
</dbReference>
<keyword evidence="8" id="KW-1133">Transmembrane helix</keyword>
<evidence type="ECO:0000256" key="8">
    <source>
        <dbReference type="SAM" id="Phobius"/>
    </source>
</evidence>
<dbReference type="KEGG" id="hoh:Hoch_3223"/>
<dbReference type="InterPro" id="IPR003661">
    <property type="entry name" value="HisK_dim/P_dom"/>
</dbReference>
<dbReference type="SUPFAM" id="SSF55874">
    <property type="entry name" value="ATPase domain of HSP90 chaperone/DNA topoisomerase II/histidine kinase"/>
    <property type="match status" value="1"/>
</dbReference>
<evidence type="ECO:0000256" key="5">
    <source>
        <dbReference type="ARBA" id="ARBA00022777"/>
    </source>
</evidence>
<dbReference type="PANTHER" id="PTHR43711:SF1">
    <property type="entry name" value="HISTIDINE KINASE 1"/>
    <property type="match status" value="1"/>
</dbReference>
<dbReference type="CDD" id="cd00075">
    <property type="entry name" value="HATPase"/>
    <property type="match status" value="1"/>
</dbReference>
<dbReference type="Pfam" id="PF00512">
    <property type="entry name" value="HisKA"/>
    <property type="match status" value="1"/>
</dbReference>
<evidence type="ECO:0000259" key="9">
    <source>
        <dbReference type="PROSITE" id="PS50109"/>
    </source>
</evidence>
<feature type="compositionally biased region" description="Basic residues" evidence="7">
    <location>
        <begin position="144"/>
        <end position="154"/>
    </location>
</feature>
<dbReference type="EC" id="2.7.13.3" evidence="2"/>
<dbReference type="InterPro" id="IPR005467">
    <property type="entry name" value="His_kinase_dom"/>
</dbReference>
<name>D0LTN1_HALO1</name>
<dbReference type="SUPFAM" id="SSF47384">
    <property type="entry name" value="Homodimeric domain of signal transducing histidine kinase"/>
    <property type="match status" value="1"/>
</dbReference>
<feature type="transmembrane region" description="Helical" evidence="8">
    <location>
        <begin position="12"/>
        <end position="33"/>
    </location>
</feature>
<proteinExistence type="predicted"/>
<accession>D0LTN1</accession>
<dbReference type="GO" id="GO:0000155">
    <property type="term" value="F:phosphorelay sensor kinase activity"/>
    <property type="evidence" value="ECO:0007669"/>
    <property type="project" value="InterPro"/>
</dbReference>
<dbReference type="PRINTS" id="PR00344">
    <property type="entry name" value="BCTRLSENSOR"/>
</dbReference>
<dbReference type="PROSITE" id="PS50109">
    <property type="entry name" value="HIS_KIN"/>
    <property type="match status" value="1"/>
</dbReference>
<feature type="transmembrane region" description="Helical" evidence="8">
    <location>
        <begin position="195"/>
        <end position="216"/>
    </location>
</feature>
<dbReference type="STRING" id="502025.Hoch_3223"/>
<dbReference type="HOGENOM" id="CLU_677617_0_0_7"/>
<dbReference type="EMBL" id="CP001804">
    <property type="protein sequence ID" value="ACY15725.1"/>
    <property type="molecule type" value="Genomic_DNA"/>
</dbReference>
<keyword evidence="11" id="KW-1185">Reference proteome</keyword>
<evidence type="ECO:0000256" key="7">
    <source>
        <dbReference type="SAM" id="MobiDB-lite"/>
    </source>
</evidence>
<dbReference type="InterPro" id="IPR050736">
    <property type="entry name" value="Sensor_HK_Regulatory"/>
</dbReference>